<proteinExistence type="predicted"/>
<protein>
    <submittedName>
        <fullName evidence="1">Uncharacterized protein</fullName>
    </submittedName>
</protein>
<evidence type="ECO:0000313" key="2">
    <source>
        <dbReference type="Proteomes" id="UP000055024"/>
    </source>
</evidence>
<accession>A0A0V1GJ10</accession>
<sequence>MRRRRRQFYIGVVQGSWKNRTRLSDRQWTAKYPYDDGK</sequence>
<dbReference type="Proteomes" id="UP000055024">
    <property type="component" value="Unassembled WGS sequence"/>
</dbReference>
<dbReference type="AlphaFoldDB" id="A0A0V1GJ10"/>
<evidence type="ECO:0000313" key="1">
    <source>
        <dbReference type="EMBL" id="KRY98251.1"/>
    </source>
</evidence>
<comment type="caution">
    <text evidence="1">The sequence shown here is derived from an EMBL/GenBank/DDBJ whole genome shotgun (WGS) entry which is preliminary data.</text>
</comment>
<gene>
    <name evidence="1" type="ORF">T11_8527</name>
</gene>
<reference evidence="1 2" key="1">
    <citation type="submission" date="2015-01" db="EMBL/GenBank/DDBJ databases">
        <title>Evolution of Trichinella species and genotypes.</title>
        <authorList>
            <person name="Korhonen P.K."/>
            <person name="Edoardo P."/>
            <person name="Giuseppe L.R."/>
            <person name="Gasser R.B."/>
        </authorList>
    </citation>
    <scope>NUCLEOTIDE SEQUENCE [LARGE SCALE GENOMIC DNA]</scope>
    <source>
        <strain evidence="1">ISS1029</strain>
    </source>
</reference>
<dbReference type="EMBL" id="JYDP01001488">
    <property type="protein sequence ID" value="KRY98251.1"/>
    <property type="molecule type" value="Genomic_DNA"/>
</dbReference>
<name>A0A0V1GJ10_9BILA</name>
<keyword evidence="2" id="KW-1185">Reference proteome</keyword>
<organism evidence="1 2">
    <name type="scientific">Trichinella zimbabwensis</name>
    <dbReference type="NCBI Taxonomy" id="268475"/>
    <lineage>
        <taxon>Eukaryota</taxon>
        <taxon>Metazoa</taxon>
        <taxon>Ecdysozoa</taxon>
        <taxon>Nematoda</taxon>
        <taxon>Enoplea</taxon>
        <taxon>Dorylaimia</taxon>
        <taxon>Trichinellida</taxon>
        <taxon>Trichinellidae</taxon>
        <taxon>Trichinella</taxon>
    </lineage>
</organism>